<dbReference type="InterPro" id="IPR013154">
    <property type="entry name" value="ADH-like_N"/>
</dbReference>
<dbReference type="Pfam" id="PF00107">
    <property type="entry name" value="ADH_zinc_N"/>
    <property type="match status" value="1"/>
</dbReference>
<proteinExistence type="predicted"/>
<evidence type="ECO:0000313" key="5">
    <source>
        <dbReference type="EMBL" id="GCE42135.1"/>
    </source>
</evidence>
<evidence type="ECO:0000259" key="4">
    <source>
        <dbReference type="Pfam" id="PF08240"/>
    </source>
</evidence>
<reference evidence="5 6" key="1">
    <citation type="submission" date="2018-11" db="EMBL/GenBank/DDBJ databases">
        <title>Microbial catabolism of amino acid.</title>
        <authorList>
            <person name="Hibi M."/>
            <person name="Ogawa J."/>
        </authorList>
    </citation>
    <scope>NUCLEOTIDE SEQUENCE [LARGE SCALE GENOMIC DNA]</scope>
    <source>
        <strain evidence="5 6">C31-06</strain>
    </source>
</reference>
<dbReference type="SUPFAM" id="SSF50129">
    <property type="entry name" value="GroES-like"/>
    <property type="match status" value="1"/>
</dbReference>
<sequence length="324" mass="35156">MWAQQLVRPGVFELIDTSAPDPEALHPGDALLKVHAGAICGSDLPYFAGRRSPLFDDDIALAANVPGFPLHEVVGEVIASADPRLPVGARAVGWATRTTAMAEYTVSKADNLWAIPDDRPASEALTLQPLACVTETVRGLGDLSGKRVAVLGLGPFGVLFSHVAKSFGAHSVVGVDRIDRSDVAHHFQIDELVHSSSDRWSQTIRDEQRPDIIIEAVGHQTATLGDAIEALAVGGRVFYFGVPDEPMYPFPMQKLFRKKLTMAGGVIGDRRNALQRADDYLKLYPELHKTYVTHTFPMRSAQAAFETASTPAKGRLKVQLTVED</sequence>
<dbReference type="InterPro" id="IPR011032">
    <property type="entry name" value="GroES-like_sf"/>
</dbReference>
<protein>
    <submittedName>
        <fullName evidence="5">Alcohol dehydrogenase</fullName>
    </submittedName>
</protein>
<keyword evidence="6" id="KW-1185">Reference proteome</keyword>
<dbReference type="Gene3D" id="3.90.180.10">
    <property type="entry name" value="Medium-chain alcohol dehydrogenases, catalytic domain"/>
    <property type="match status" value="2"/>
</dbReference>
<dbReference type="SUPFAM" id="SSF51735">
    <property type="entry name" value="NAD(P)-binding Rossmann-fold domains"/>
    <property type="match status" value="1"/>
</dbReference>
<dbReference type="EMBL" id="BHYM01000050">
    <property type="protein sequence ID" value="GCE42135.1"/>
    <property type="molecule type" value="Genomic_DNA"/>
</dbReference>
<dbReference type="InterPro" id="IPR013149">
    <property type="entry name" value="ADH-like_C"/>
</dbReference>
<keyword evidence="2" id="KW-0560">Oxidoreductase</keyword>
<dbReference type="PANTHER" id="PTHR43401">
    <property type="entry name" value="L-THREONINE 3-DEHYDROGENASE"/>
    <property type="match status" value="1"/>
</dbReference>
<dbReference type="GO" id="GO:0016491">
    <property type="term" value="F:oxidoreductase activity"/>
    <property type="evidence" value="ECO:0007669"/>
    <property type="project" value="UniProtKB-KW"/>
</dbReference>
<accession>A0A402CEX3</accession>
<comment type="cofactor">
    <cofactor evidence="1">
        <name>Zn(2+)</name>
        <dbReference type="ChEBI" id="CHEBI:29105"/>
    </cofactor>
</comment>
<gene>
    <name evidence="5" type="ORF">Rhow_006074</name>
</gene>
<evidence type="ECO:0000256" key="1">
    <source>
        <dbReference type="ARBA" id="ARBA00001947"/>
    </source>
</evidence>
<evidence type="ECO:0000259" key="3">
    <source>
        <dbReference type="Pfam" id="PF00107"/>
    </source>
</evidence>
<feature type="domain" description="Alcohol dehydrogenase-like N-terminal" evidence="4">
    <location>
        <begin position="27"/>
        <end position="117"/>
    </location>
</feature>
<feature type="domain" description="Alcohol dehydrogenase-like C-terminal" evidence="3">
    <location>
        <begin position="157"/>
        <end position="275"/>
    </location>
</feature>
<evidence type="ECO:0000256" key="2">
    <source>
        <dbReference type="ARBA" id="ARBA00023002"/>
    </source>
</evidence>
<dbReference type="InterPro" id="IPR036291">
    <property type="entry name" value="NAD(P)-bd_dom_sf"/>
</dbReference>
<comment type="caution">
    <text evidence="5">The sequence shown here is derived from an EMBL/GenBank/DDBJ whole genome shotgun (WGS) entry which is preliminary data.</text>
</comment>
<dbReference type="InterPro" id="IPR050129">
    <property type="entry name" value="Zn_alcohol_dh"/>
</dbReference>
<dbReference type="Proteomes" id="UP000287519">
    <property type="component" value="Unassembled WGS sequence"/>
</dbReference>
<dbReference type="PANTHER" id="PTHR43401:SF2">
    <property type="entry name" value="L-THREONINE 3-DEHYDROGENASE"/>
    <property type="match status" value="1"/>
</dbReference>
<dbReference type="AlphaFoldDB" id="A0A402CEX3"/>
<dbReference type="Gene3D" id="3.40.50.720">
    <property type="entry name" value="NAD(P)-binding Rossmann-like Domain"/>
    <property type="match status" value="1"/>
</dbReference>
<evidence type="ECO:0000313" key="6">
    <source>
        <dbReference type="Proteomes" id="UP000287519"/>
    </source>
</evidence>
<organism evidence="5 6">
    <name type="scientific">Rhodococcus wratislaviensis</name>
    <name type="common">Tsukamurella wratislaviensis</name>
    <dbReference type="NCBI Taxonomy" id="44752"/>
    <lineage>
        <taxon>Bacteria</taxon>
        <taxon>Bacillati</taxon>
        <taxon>Actinomycetota</taxon>
        <taxon>Actinomycetes</taxon>
        <taxon>Mycobacteriales</taxon>
        <taxon>Nocardiaceae</taxon>
        <taxon>Rhodococcus</taxon>
    </lineage>
</organism>
<dbReference type="Pfam" id="PF08240">
    <property type="entry name" value="ADH_N"/>
    <property type="match status" value="1"/>
</dbReference>
<name>A0A402CEX3_RHOWR</name>